<evidence type="ECO:0000313" key="2">
    <source>
        <dbReference type="Proteomes" id="UP000504606"/>
    </source>
</evidence>
<evidence type="ECO:0000313" key="3">
    <source>
        <dbReference type="RefSeq" id="XP_052128646.1"/>
    </source>
</evidence>
<feature type="compositionally biased region" description="Basic and acidic residues" evidence="1">
    <location>
        <begin position="135"/>
        <end position="145"/>
    </location>
</feature>
<dbReference type="OrthoDB" id="6417212at2759"/>
<feature type="compositionally biased region" description="Low complexity" evidence="1">
    <location>
        <begin position="32"/>
        <end position="44"/>
    </location>
</feature>
<feature type="compositionally biased region" description="Polar residues" evidence="1">
    <location>
        <begin position="1"/>
        <end position="10"/>
    </location>
</feature>
<dbReference type="KEGG" id="foc:113209486"/>
<evidence type="ECO:0000256" key="1">
    <source>
        <dbReference type="SAM" id="MobiDB-lite"/>
    </source>
</evidence>
<accession>A0A9C6X3T4</accession>
<feature type="compositionally biased region" description="Polar residues" evidence="1">
    <location>
        <begin position="98"/>
        <end position="115"/>
    </location>
</feature>
<dbReference type="RefSeq" id="XP_052128646.1">
    <property type="nucleotide sequence ID" value="XM_052272686.1"/>
</dbReference>
<sequence length="319" mass="34898">MARNMSSSDRSIPHLRDIFWSGGPAPGGGQVGAHPQPAAPAAPGRTEWRVTPRHDDMSELTYQFQGDARISSRAVKGGGKDQHSNYHHNGSSHHHGKQSANNDLGNDSAISVGSTSEDEHQAAPTNKKKSKKSRARDNARTLTERDVKHLERHLSMKKTIRKKIMRDLQQAFVEDPTEFRVEDINSHEQLIQSLSFGTPSRYAQRHTSRESNFLDMLRANDQGSAQGGLQAASACTPCPPCAPAARRGGGGCDDQDSGHGSPRGSPTRDLSADRGMPPSVASQQQHLDEYDDGTLPETDSSGKKTSFWRRFTMKGKSKR</sequence>
<gene>
    <name evidence="3" type="primary">LOC113209486</name>
</gene>
<keyword evidence="2" id="KW-1185">Reference proteome</keyword>
<proteinExistence type="predicted"/>
<feature type="compositionally biased region" description="Basic and acidic residues" evidence="1">
    <location>
        <begin position="46"/>
        <end position="57"/>
    </location>
</feature>
<name>A0A9C6X3T4_FRAOC</name>
<feature type="region of interest" description="Disordered" evidence="1">
    <location>
        <begin position="244"/>
        <end position="319"/>
    </location>
</feature>
<dbReference type="AlphaFoldDB" id="A0A9C6X3T4"/>
<protein>
    <submittedName>
        <fullName evidence="3">Uncharacterized protein LOC113209486</fullName>
    </submittedName>
</protein>
<feature type="region of interest" description="Disordered" evidence="1">
    <location>
        <begin position="1"/>
        <end position="145"/>
    </location>
</feature>
<dbReference type="Proteomes" id="UP000504606">
    <property type="component" value="Unplaced"/>
</dbReference>
<dbReference type="GeneID" id="113209486"/>
<reference evidence="3" key="1">
    <citation type="submission" date="2025-08" db="UniProtKB">
        <authorList>
            <consortium name="RefSeq"/>
        </authorList>
    </citation>
    <scope>IDENTIFICATION</scope>
    <source>
        <tissue evidence="3">Whole organism</tissue>
    </source>
</reference>
<organism evidence="2 3">
    <name type="scientific">Frankliniella occidentalis</name>
    <name type="common">Western flower thrips</name>
    <name type="synonym">Euthrips occidentalis</name>
    <dbReference type="NCBI Taxonomy" id="133901"/>
    <lineage>
        <taxon>Eukaryota</taxon>
        <taxon>Metazoa</taxon>
        <taxon>Ecdysozoa</taxon>
        <taxon>Arthropoda</taxon>
        <taxon>Hexapoda</taxon>
        <taxon>Insecta</taxon>
        <taxon>Pterygota</taxon>
        <taxon>Neoptera</taxon>
        <taxon>Paraneoptera</taxon>
        <taxon>Thysanoptera</taxon>
        <taxon>Terebrantia</taxon>
        <taxon>Thripoidea</taxon>
        <taxon>Thripidae</taxon>
        <taxon>Frankliniella</taxon>
    </lineage>
</organism>